<evidence type="ECO:0000313" key="18">
    <source>
        <dbReference type="EMBL" id="VVC28150.1"/>
    </source>
</evidence>
<comment type="cofactor">
    <cofactor evidence="1 16 17">
        <name>pyridoxal 5'-phosphate</name>
        <dbReference type="ChEBI" id="CHEBI:597326"/>
    </cofactor>
</comment>
<dbReference type="GO" id="GO:0008117">
    <property type="term" value="F:sphinganine-1-phosphate aldolase activity"/>
    <property type="evidence" value="ECO:0007669"/>
    <property type="project" value="UniProtKB-EC"/>
</dbReference>
<evidence type="ECO:0000256" key="1">
    <source>
        <dbReference type="ARBA" id="ARBA00001933"/>
    </source>
</evidence>
<keyword evidence="12 17" id="KW-0456">Lyase</keyword>
<evidence type="ECO:0000256" key="10">
    <source>
        <dbReference type="ARBA" id="ARBA00023098"/>
    </source>
</evidence>
<proteinExistence type="inferred from homology"/>
<keyword evidence="9" id="KW-1133">Transmembrane helix</keyword>
<evidence type="ECO:0000313" key="19">
    <source>
        <dbReference type="Proteomes" id="UP000325440"/>
    </source>
</evidence>
<dbReference type="GO" id="GO:0019752">
    <property type="term" value="P:carboxylic acid metabolic process"/>
    <property type="evidence" value="ECO:0007669"/>
    <property type="project" value="InterPro"/>
</dbReference>
<keyword evidence="18" id="KW-0808">Transferase</keyword>
<evidence type="ECO:0000256" key="14">
    <source>
        <dbReference type="ARBA" id="ARBA00038965"/>
    </source>
</evidence>
<dbReference type="FunFam" id="6.10.140.2150:FF:000001">
    <property type="entry name" value="Sphingosine-1-phosphate lyase 1"/>
    <property type="match status" value="1"/>
</dbReference>
<dbReference type="PANTHER" id="PTHR42735:SF6">
    <property type="entry name" value="SPHINGOSINE-1-PHOSPHATE LYASE 1"/>
    <property type="match status" value="1"/>
</dbReference>
<dbReference type="EMBL" id="CABPRJ010000478">
    <property type="protein sequence ID" value="VVC28150.1"/>
    <property type="molecule type" value="Genomic_DNA"/>
</dbReference>
<comment type="pathway">
    <text evidence="4">Sphingolipid metabolism.</text>
</comment>
<evidence type="ECO:0000256" key="9">
    <source>
        <dbReference type="ARBA" id="ARBA00022989"/>
    </source>
</evidence>
<keyword evidence="8" id="KW-0746">Sphingolipid metabolism</keyword>
<dbReference type="Gene3D" id="3.40.640.10">
    <property type="entry name" value="Type I PLP-dependent aspartate aminotransferase-like (Major domain)"/>
    <property type="match status" value="1"/>
</dbReference>
<dbReference type="FunFam" id="3.40.640.10:FF:000020">
    <property type="entry name" value="sphingosine-1-phosphate lyase 1"/>
    <property type="match status" value="1"/>
</dbReference>
<dbReference type="InterPro" id="IPR015421">
    <property type="entry name" value="PyrdxlP-dep_Trfase_major"/>
</dbReference>
<dbReference type="GO" id="GO:0030170">
    <property type="term" value="F:pyridoxal phosphate binding"/>
    <property type="evidence" value="ECO:0007669"/>
    <property type="project" value="InterPro"/>
</dbReference>
<dbReference type="EC" id="4.1.2.27" evidence="14"/>
<keyword evidence="7 16" id="KW-0663">Pyridoxal phosphate</keyword>
<dbReference type="Pfam" id="PF00282">
    <property type="entry name" value="Pyridoxal_deC"/>
    <property type="match status" value="1"/>
</dbReference>
<dbReference type="Gene3D" id="3.90.1150.10">
    <property type="entry name" value="Aspartate Aminotransferase, domain 1"/>
    <property type="match status" value="1"/>
</dbReference>
<keyword evidence="10" id="KW-0443">Lipid metabolism</keyword>
<evidence type="ECO:0000256" key="7">
    <source>
        <dbReference type="ARBA" id="ARBA00022898"/>
    </source>
</evidence>
<evidence type="ECO:0000256" key="5">
    <source>
        <dbReference type="ARBA" id="ARBA00022692"/>
    </source>
</evidence>
<evidence type="ECO:0000256" key="17">
    <source>
        <dbReference type="RuleBase" id="RU000382"/>
    </source>
</evidence>
<dbReference type="AlphaFoldDB" id="A0A5E4M9T4"/>
<dbReference type="InterPro" id="IPR002129">
    <property type="entry name" value="PyrdxlP-dep_de-COase"/>
</dbReference>
<evidence type="ECO:0000256" key="15">
    <source>
        <dbReference type="ARBA" id="ARBA00042568"/>
    </source>
</evidence>
<sequence length="541" mass="60460">MDLVSSSLSFTKNTVNNLFGPREPWQVASITASGILTSIWLWNFLLQDESLYNRLKTFTFTQIKKIPKFKKKIEEETKIISDLFENEIIENTKGEKYIIELPSQGISQDELIKTVNRYLNLGKYNWKEGFISGAIYYYDEKLIQFLTQVYGLASYTNPLHSDIFPGICKMEAEVVRFVVNLFHGDSNACGTMTSGGTESIIMACKAYRDFGRNEHGIKNGVIIVPRSAHPAFDKAASYFGVRIIHIDLNPETFTVDLKKMENAITKNTLMLVGSFPNFPYGTSDDIKAISALGLKYNIPVHVDCCLGGFIAAFMPQAGFSLPPFDFNLAGVTSISADTHKYGYAPKGSSVILYSNKKYRHSQYYVSTEWPGGHYGSPTVSGSRSGGIIAACWATLMYFGMNGYITSTKEIMGTKIFIEEQLRNMEGIFIFGNPTTSVIAIGSNIFNIYRLSDGLNARGWNLNTLQFPIGIHICVTHLHTKPGVASLFVEDLRKELIEILKTPNVELTGKMAMYGMSATLPDRTIVGDITRYFIDAMYYTPT</sequence>
<reference evidence="18 19" key="1">
    <citation type="submission" date="2019-08" db="EMBL/GenBank/DDBJ databases">
        <authorList>
            <person name="Alioto T."/>
            <person name="Alioto T."/>
            <person name="Gomez Garrido J."/>
        </authorList>
    </citation>
    <scope>NUCLEOTIDE SEQUENCE [LARGE SCALE GENOMIC DNA]</scope>
</reference>
<comment type="pathway">
    <text evidence="3">Lipid metabolism; sphingolipid metabolism.</text>
</comment>
<dbReference type="GO" id="GO:0005789">
    <property type="term" value="C:endoplasmic reticulum membrane"/>
    <property type="evidence" value="ECO:0007669"/>
    <property type="project" value="UniProtKB-SubCell"/>
</dbReference>
<keyword evidence="11" id="KW-0472">Membrane</keyword>
<keyword evidence="19" id="KW-1185">Reference proteome</keyword>
<evidence type="ECO:0000256" key="6">
    <source>
        <dbReference type="ARBA" id="ARBA00022824"/>
    </source>
</evidence>
<dbReference type="Gene3D" id="6.10.140.2150">
    <property type="match status" value="1"/>
</dbReference>
<evidence type="ECO:0000256" key="2">
    <source>
        <dbReference type="ARBA" id="ARBA00004389"/>
    </source>
</evidence>
<dbReference type="GO" id="GO:0016740">
    <property type="term" value="F:transferase activity"/>
    <property type="evidence" value="ECO:0007669"/>
    <property type="project" value="UniProtKB-KW"/>
</dbReference>
<dbReference type="InterPro" id="IPR050477">
    <property type="entry name" value="GrpII_AminoAcid_Decarb"/>
</dbReference>
<name>A0A5E4M9T4_9HEMI</name>
<protein>
    <recommendedName>
        <fullName evidence="14">sphinganine-1-phosphate aldolase</fullName>
        <ecNumber evidence="14">4.1.2.27</ecNumber>
    </recommendedName>
    <alternativeName>
        <fullName evidence="15">Sphingosine-1-phosphate aldolase</fullName>
    </alternativeName>
</protein>
<evidence type="ECO:0000256" key="16">
    <source>
        <dbReference type="PIRSR" id="PIRSR602129-50"/>
    </source>
</evidence>
<evidence type="ECO:0000256" key="8">
    <source>
        <dbReference type="ARBA" id="ARBA00022919"/>
    </source>
</evidence>
<dbReference type="Proteomes" id="UP000325440">
    <property type="component" value="Unassembled WGS sequence"/>
</dbReference>
<comment type="similarity">
    <text evidence="13">Belongs to the group II decarboxylase family. Sphingosine-1-phosphate lyase subfamily.</text>
</comment>
<keyword evidence="6" id="KW-0256">Endoplasmic reticulum</keyword>
<dbReference type="InterPro" id="IPR015422">
    <property type="entry name" value="PyrdxlP-dep_Trfase_small"/>
</dbReference>
<dbReference type="InterPro" id="IPR015424">
    <property type="entry name" value="PyrdxlP-dep_Trfase"/>
</dbReference>
<organism evidence="18 19">
    <name type="scientific">Cinara cedri</name>
    <dbReference type="NCBI Taxonomy" id="506608"/>
    <lineage>
        <taxon>Eukaryota</taxon>
        <taxon>Metazoa</taxon>
        <taxon>Ecdysozoa</taxon>
        <taxon>Arthropoda</taxon>
        <taxon>Hexapoda</taxon>
        <taxon>Insecta</taxon>
        <taxon>Pterygota</taxon>
        <taxon>Neoptera</taxon>
        <taxon>Paraneoptera</taxon>
        <taxon>Hemiptera</taxon>
        <taxon>Sternorrhyncha</taxon>
        <taxon>Aphidomorpha</taxon>
        <taxon>Aphidoidea</taxon>
        <taxon>Aphididae</taxon>
        <taxon>Lachninae</taxon>
        <taxon>Cinara</taxon>
    </lineage>
</organism>
<dbReference type="PANTHER" id="PTHR42735">
    <property type="match status" value="1"/>
</dbReference>
<evidence type="ECO:0000256" key="3">
    <source>
        <dbReference type="ARBA" id="ARBA00004760"/>
    </source>
</evidence>
<evidence type="ECO:0000256" key="13">
    <source>
        <dbReference type="ARBA" id="ARBA00038302"/>
    </source>
</evidence>
<evidence type="ECO:0000256" key="4">
    <source>
        <dbReference type="ARBA" id="ARBA00004991"/>
    </source>
</evidence>
<dbReference type="GO" id="GO:0030149">
    <property type="term" value="P:sphingolipid catabolic process"/>
    <property type="evidence" value="ECO:0007669"/>
    <property type="project" value="TreeGrafter"/>
</dbReference>
<comment type="subcellular location">
    <subcellularLocation>
        <location evidence="2">Endoplasmic reticulum membrane</location>
        <topology evidence="2">Single-pass membrane protein</topology>
    </subcellularLocation>
</comment>
<keyword evidence="5" id="KW-0812">Transmembrane</keyword>
<evidence type="ECO:0000256" key="12">
    <source>
        <dbReference type="ARBA" id="ARBA00023239"/>
    </source>
</evidence>
<dbReference type="SUPFAM" id="SSF53383">
    <property type="entry name" value="PLP-dependent transferases"/>
    <property type="match status" value="1"/>
</dbReference>
<accession>A0A5E4M9T4</accession>
<dbReference type="OrthoDB" id="10254570at2759"/>
<gene>
    <name evidence="18" type="ORF">CINCED_3A014842</name>
</gene>
<evidence type="ECO:0000256" key="11">
    <source>
        <dbReference type="ARBA" id="ARBA00023136"/>
    </source>
</evidence>
<feature type="modified residue" description="N6-(pyridoxal phosphate)lysine" evidence="16">
    <location>
        <position position="340"/>
    </location>
</feature>